<dbReference type="KEGG" id="schj:DDV21_008890"/>
<accession>A0A372KKX4</accession>
<reference evidence="4" key="3">
    <citation type="submission" date="2018-08" db="EMBL/GenBank/DDBJ databases">
        <title>Streptococcus chenjunshii sp. nov., isolated from stools sample of the Tibetan antelope in the Qinghai-Tibet plateau, China.</title>
        <authorList>
            <person name="Tian Z."/>
        </authorList>
    </citation>
    <scope>NUCLEOTIDE SEQUENCE [LARGE SCALE GENOMIC DNA]</scope>
    <source>
        <strain evidence="4">Z15</strain>
    </source>
</reference>
<reference evidence="1" key="4">
    <citation type="journal article" date="2019" name="Int. J. Syst. Evol. Microbiol.">
        <title>Streptococcus chenjunshii sp. nov. isolated from feces of Tibetan antelopes.</title>
        <authorList>
            <person name="Tian Z."/>
            <person name="Lu S."/>
            <person name="Jin D."/>
            <person name="Yang J."/>
            <person name="Pu J."/>
            <person name="Lai X.H."/>
            <person name="Bai X.N."/>
            <person name="Wu X.M."/>
            <person name="Li J."/>
            <person name="Wang S."/>
            <person name="Xu J."/>
        </authorList>
    </citation>
    <scope>NUCLEOTIDE SEQUENCE</scope>
    <source>
        <strain evidence="1">Z15</strain>
    </source>
</reference>
<reference evidence="2 6" key="1">
    <citation type="submission" date="2018-08" db="EMBL/GenBank/DDBJ databases">
        <title>Draft genome of Streptococcus sp .nov. Z2.</title>
        <authorList>
            <person name="Tian Z."/>
        </authorList>
    </citation>
    <scope>NUCLEOTIDE SEQUENCE [LARGE SCALE GENOMIC DNA]</scope>
    <source>
        <strain evidence="2 6">Z2</strain>
    </source>
</reference>
<protein>
    <submittedName>
        <fullName evidence="3">Uncharacterized protein</fullName>
    </submittedName>
</protein>
<organism evidence="3 5">
    <name type="scientific">Streptococcus chenjunshii</name>
    <dbReference type="NCBI Taxonomy" id="2173853"/>
    <lineage>
        <taxon>Bacteria</taxon>
        <taxon>Bacillati</taxon>
        <taxon>Bacillota</taxon>
        <taxon>Bacilli</taxon>
        <taxon>Lactobacillales</taxon>
        <taxon>Streptococcaceae</taxon>
        <taxon>Streptococcus</taxon>
    </lineage>
</organism>
<dbReference type="EMBL" id="CP031733">
    <property type="protein sequence ID" value="AXQ79188.1"/>
    <property type="molecule type" value="Genomic_DNA"/>
</dbReference>
<dbReference type="Proteomes" id="UP000246115">
    <property type="component" value="Chromosome"/>
</dbReference>
<reference evidence="3 5" key="2">
    <citation type="submission" date="2018-08" db="EMBL/GenBank/DDBJ databases">
        <title>Draft genome of Streptococcus sp. nov. Z1.</title>
        <authorList>
            <person name="Tian Z."/>
        </authorList>
    </citation>
    <scope>NUCLEOTIDE SEQUENCE [LARGE SCALE GENOMIC DNA]</scope>
    <source>
        <strain evidence="3">Z1</strain>
        <strain evidence="5">Z1(2018)</strain>
    </source>
</reference>
<evidence type="ECO:0000313" key="6">
    <source>
        <dbReference type="Proteomes" id="UP000264056"/>
    </source>
</evidence>
<dbReference type="Proteomes" id="UP000264056">
    <property type="component" value="Unassembled WGS sequence"/>
</dbReference>
<dbReference type="Proteomes" id="UP000262901">
    <property type="component" value="Unassembled WGS sequence"/>
</dbReference>
<sequence>MSEKSSQIFQSCNSQILIHSVTVQQLNNSFRKVTEKPAPRSLRQVLVWGKTDQNHYSVIFSI</sequence>
<evidence type="ECO:0000313" key="2">
    <source>
        <dbReference type="EMBL" id="RFU50760.1"/>
    </source>
</evidence>
<dbReference type="AlphaFoldDB" id="A0A372KKX4"/>
<proteinExistence type="predicted"/>
<accession>A0A346NDU3</accession>
<evidence type="ECO:0000313" key="3">
    <source>
        <dbReference type="EMBL" id="RFU52941.1"/>
    </source>
</evidence>
<dbReference type="EMBL" id="QVQY01000017">
    <property type="protein sequence ID" value="RFU50760.1"/>
    <property type="molecule type" value="Genomic_DNA"/>
</dbReference>
<evidence type="ECO:0000313" key="1">
    <source>
        <dbReference type="EMBL" id="AXQ79188.1"/>
    </source>
</evidence>
<evidence type="ECO:0000313" key="5">
    <source>
        <dbReference type="Proteomes" id="UP000262901"/>
    </source>
</evidence>
<name>A0A372KKX4_9STRE</name>
<dbReference type="EMBL" id="QVQZ01000015">
    <property type="protein sequence ID" value="RFU52941.1"/>
    <property type="molecule type" value="Genomic_DNA"/>
</dbReference>
<keyword evidence="6" id="KW-1185">Reference proteome</keyword>
<evidence type="ECO:0000313" key="4">
    <source>
        <dbReference type="Proteomes" id="UP000246115"/>
    </source>
</evidence>
<gene>
    <name evidence="1" type="ORF">DDV21_008890</name>
    <name evidence="2" type="ORF">DDV22_06920</name>
    <name evidence="3" type="ORF">DDV23_07000</name>
</gene>